<accession>A0A3M0T2L8</accession>
<dbReference type="NCBIfam" id="TIGR00498">
    <property type="entry name" value="lexA"/>
    <property type="match status" value="1"/>
</dbReference>
<keyword evidence="8" id="KW-0234">DNA repair</keyword>
<keyword evidence="1" id="KW-0678">Repressor</keyword>
<keyword evidence="7" id="KW-0804">Transcription</keyword>
<dbReference type="GO" id="GO:0004252">
    <property type="term" value="F:serine-type endopeptidase activity"/>
    <property type="evidence" value="ECO:0007669"/>
    <property type="project" value="UniProtKB-EC"/>
</dbReference>
<dbReference type="Gene3D" id="1.10.10.10">
    <property type="entry name" value="Winged helix-like DNA-binding domain superfamily/Winged helix DNA-binding domain"/>
    <property type="match status" value="1"/>
</dbReference>
<keyword evidence="2" id="KW-0235">DNA replication</keyword>
<dbReference type="GO" id="GO:0003677">
    <property type="term" value="F:DNA binding"/>
    <property type="evidence" value="ECO:0007669"/>
    <property type="project" value="UniProtKB-KW"/>
</dbReference>
<sequence>MRTSKGIKQKEIYKFIKNQINSKGYPPTIREICKSVGLNSTSTVYNHLKALEKSGFIKRNFDSARSIEVIKDPLNDKKLINVPVINNIKDITSISSLKNAKCSFPLPTDFVENHNKLFILKNTDKSMIDINILDGDFFVIEKTNSVENGDIAIVILTTGTTIIRRFFKENGHIRLQPENSSMKSLIVDDCKIIGKLVGYYRAYR</sequence>
<evidence type="ECO:0000313" key="13">
    <source>
        <dbReference type="Proteomes" id="UP000277999"/>
    </source>
</evidence>
<evidence type="ECO:0000313" key="12">
    <source>
        <dbReference type="EMBL" id="RMD04886.1"/>
    </source>
</evidence>
<name>A0A3M0T2L8_9CLOT</name>
<dbReference type="EMBL" id="RFAQ01000001">
    <property type="protein sequence ID" value="RMD04886.1"/>
    <property type="molecule type" value="Genomic_DNA"/>
</dbReference>
<dbReference type="Pfam" id="PF00717">
    <property type="entry name" value="Peptidase_S24"/>
    <property type="match status" value="1"/>
</dbReference>
<dbReference type="GO" id="GO:0009432">
    <property type="term" value="P:SOS response"/>
    <property type="evidence" value="ECO:0007669"/>
    <property type="project" value="UniProtKB-KW"/>
</dbReference>
<evidence type="ECO:0000256" key="7">
    <source>
        <dbReference type="ARBA" id="ARBA00023163"/>
    </source>
</evidence>
<dbReference type="GO" id="GO:0006260">
    <property type="term" value="P:DNA replication"/>
    <property type="evidence" value="ECO:0007669"/>
    <property type="project" value="UniProtKB-KW"/>
</dbReference>
<dbReference type="InterPro" id="IPR006199">
    <property type="entry name" value="LexA_DNA-bd_dom"/>
</dbReference>
<keyword evidence="3" id="KW-0227">DNA damage</keyword>
<dbReference type="GO" id="GO:0006508">
    <property type="term" value="P:proteolysis"/>
    <property type="evidence" value="ECO:0007669"/>
    <property type="project" value="InterPro"/>
</dbReference>
<proteinExistence type="predicted"/>
<evidence type="ECO:0000256" key="5">
    <source>
        <dbReference type="ARBA" id="ARBA00023015"/>
    </source>
</evidence>
<dbReference type="CDD" id="cd06529">
    <property type="entry name" value="S24_LexA-like"/>
    <property type="match status" value="1"/>
</dbReference>
<keyword evidence="5" id="KW-0805">Transcription regulation</keyword>
<dbReference type="EC" id="3.4.21.88" evidence="12"/>
<dbReference type="GO" id="GO:0045892">
    <property type="term" value="P:negative regulation of DNA-templated transcription"/>
    <property type="evidence" value="ECO:0007669"/>
    <property type="project" value="InterPro"/>
</dbReference>
<dbReference type="SUPFAM" id="SSF51306">
    <property type="entry name" value="LexA/Signal peptidase"/>
    <property type="match status" value="1"/>
</dbReference>
<evidence type="ECO:0000256" key="8">
    <source>
        <dbReference type="ARBA" id="ARBA00023204"/>
    </source>
</evidence>
<dbReference type="PANTHER" id="PTHR33516:SF2">
    <property type="entry name" value="LEXA REPRESSOR-RELATED"/>
    <property type="match status" value="1"/>
</dbReference>
<evidence type="ECO:0000259" key="11">
    <source>
        <dbReference type="Pfam" id="PF01726"/>
    </source>
</evidence>
<evidence type="ECO:0000259" key="10">
    <source>
        <dbReference type="Pfam" id="PF00717"/>
    </source>
</evidence>
<keyword evidence="6" id="KW-0238">DNA-binding</keyword>
<dbReference type="InterPro" id="IPR011991">
    <property type="entry name" value="ArsR-like_HTH"/>
</dbReference>
<dbReference type="InterPro" id="IPR039418">
    <property type="entry name" value="LexA-like"/>
</dbReference>
<evidence type="ECO:0000256" key="2">
    <source>
        <dbReference type="ARBA" id="ARBA00022705"/>
    </source>
</evidence>
<dbReference type="CDD" id="cd00090">
    <property type="entry name" value="HTH_ARSR"/>
    <property type="match status" value="1"/>
</dbReference>
<dbReference type="InterPro" id="IPR050077">
    <property type="entry name" value="LexA_repressor"/>
</dbReference>
<dbReference type="InterPro" id="IPR036390">
    <property type="entry name" value="WH_DNA-bd_sf"/>
</dbReference>
<evidence type="ECO:0000256" key="4">
    <source>
        <dbReference type="ARBA" id="ARBA00022801"/>
    </source>
</evidence>
<dbReference type="Gene3D" id="2.10.109.10">
    <property type="entry name" value="Umud Fragment, subunit A"/>
    <property type="match status" value="1"/>
</dbReference>
<gene>
    <name evidence="12" type="primary">lexA</name>
    <name evidence="12" type="ORF">D9O40_00605</name>
</gene>
<evidence type="ECO:0000256" key="3">
    <source>
        <dbReference type="ARBA" id="ARBA00022763"/>
    </source>
</evidence>
<dbReference type="GO" id="GO:0006281">
    <property type="term" value="P:DNA repair"/>
    <property type="evidence" value="ECO:0007669"/>
    <property type="project" value="UniProtKB-KW"/>
</dbReference>
<evidence type="ECO:0000256" key="6">
    <source>
        <dbReference type="ARBA" id="ARBA00023125"/>
    </source>
</evidence>
<evidence type="ECO:0000256" key="1">
    <source>
        <dbReference type="ARBA" id="ARBA00022491"/>
    </source>
</evidence>
<dbReference type="PANTHER" id="PTHR33516">
    <property type="entry name" value="LEXA REPRESSOR"/>
    <property type="match status" value="1"/>
</dbReference>
<reference evidence="12 13" key="1">
    <citation type="submission" date="2018-10" db="EMBL/GenBank/DDBJ databases">
        <title>Genome-centric metagenomics revealed C2 chemical producing, CO utilizing Clostridium with novel acetogenic gene cluster.</title>
        <authorList>
            <person name="Kang H."/>
            <person name="Park B."/>
            <person name="Choi I.G."/>
            <person name="Chang I.S."/>
        </authorList>
    </citation>
    <scope>NUCLEOTIDE SEQUENCE [LARGE SCALE GENOMIC DNA]</scope>
    <source>
        <strain evidence="12 13">H21-9</strain>
    </source>
</reference>
<dbReference type="Pfam" id="PF01726">
    <property type="entry name" value="LexA_DNA_bind"/>
    <property type="match status" value="1"/>
</dbReference>
<dbReference type="SUPFAM" id="SSF46785">
    <property type="entry name" value="Winged helix' DNA-binding domain"/>
    <property type="match status" value="1"/>
</dbReference>
<dbReference type="InterPro" id="IPR015927">
    <property type="entry name" value="Peptidase_S24_S26A/B/C"/>
</dbReference>
<dbReference type="Proteomes" id="UP000277999">
    <property type="component" value="Unassembled WGS sequence"/>
</dbReference>
<feature type="domain" description="Peptidase S24/S26A/S26B/S26C" evidence="10">
    <location>
        <begin position="94"/>
        <end position="197"/>
    </location>
</feature>
<comment type="caution">
    <text evidence="12">The sequence shown here is derived from an EMBL/GenBank/DDBJ whole genome shotgun (WGS) entry which is preliminary data.</text>
</comment>
<dbReference type="AlphaFoldDB" id="A0A3M0T2L8"/>
<dbReference type="InterPro" id="IPR006200">
    <property type="entry name" value="LexA"/>
</dbReference>
<keyword evidence="9" id="KW-0742">SOS response</keyword>
<feature type="domain" description="LexA repressor DNA-binding" evidence="11">
    <location>
        <begin position="8"/>
        <end position="65"/>
    </location>
</feature>
<organism evidence="12 13">
    <name type="scientific">Clostridium autoethanogenum</name>
    <dbReference type="NCBI Taxonomy" id="84023"/>
    <lineage>
        <taxon>Bacteria</taxon>
        <taxon>Bacillati</taxon>
        <taxon>Bacillota</taxon>
        <taxon>Clostridia</taxon>
        <taxon>Eubacteriales</taxon>
        <taxon>Clostridiaceae</taxon>
        <taxon>Clostridium</taxon>
    </lineage>
</organism>
<dbReference type="InterPro" id="IPR036388">
    <property type="entry name" value="WH-like_DNA-bd_sf"/>
</dbReference>
<dbReference type="RefSeq" id="WP_122057650.1">
    <property type="nucleotide sequence ID" value="NZ_RFAQ01000001.1"/>
</dbReference>
<protein>
    <submittedName>
        <fullName evidence="12">Repressor LexA</fullName>
        <ecNumber evidence="12">3.4.21.88</ecNumber>
    </submittedName>
</protein>
<keyword evidence="4 12" id="KW-0378">Hydrolase</keyword>
<evidence type="ECO:0000256" key="9">
    <source>
        <dbReference type="ARBA" id="ARBA00023236"/>
    </source>
</evidence>
<dbReference type="InterPro" id="IPR036286">
    <property type="entry name" value="LexA/Signal_pep-like_sf"/>
</dbReference>